<dbReference type="AlphaFoldDB" id="A0A8X6LZ34"/>
<evidence type="ECO:0000313" key="3">
    <source>
        <dbReference type="Proteomes" id="UP000887116"/>
    </source>
</evidence>
<dbReference type="Proteomes" id="UP000887116">
    <property type="component" value="Unassembled WGS sequence"/>
</dbReference>
<sequence length="73" mass="8137">MPQISASRLIFMRTFFQVGGTMHQQTDLPGAVNPDESPPNQYGIPRSITIIPTWLSGENWDLSDPAEPCYFPA</sequence>
<feature type="region of interest" description="Disordered" evidence="1">
    <location>
        <begin position="24"/>
        <end position="43"/>
    </location>
</feature>
<organism evidence="2 3">
    <name type="scientific">Trichonephila clavata</name>
    <name type="common">Joro spider</name>
    <name type="synonym">Nephila clavata</name>
    <dbReference type="NCBI Taxonomy" id="2740835"/>
    <lineage>
        <taxon>Eukaryota</taxon>
        <taxon>Metazoa</taxon>
        <taxon>Ecdysozoa</taxon>
        <taxon>Arthropoda</taxon>
        <taxon>Chelicerata</taxon>
        <taxon>Arachnida</taxon>
        <taxon>Araneae</taxon>
        <taxon>Araneomorphae</taxon>
        <taxon>Entelegynae</taxon>
        <taxon>Araneoidea</taxon>
        <taxon>Nephilidae</taxon>
        <taxon>Trichonephila</taxon>
    </lineage>
</organism>
<accession>A0A8X6LZ34</accession>
<keyword evidence="3" id="KW-1185">Reference proteome</keyword>
<comment type="caution">
    <text evidence="2">The sequence shown here is derived from an EMBL/GenBank/DDBJ whole genome shotgun (WGS) entry which is preliminary data.</text>
</comment>
<dbReference type="EMBL" id="BMAO01028603">
    <property type="protein sequence ID" value="GFR25977.1"/>
    <property type="molecule type" value="Genomic_DNA"/>
</dbReference>
<proteinExistence type="predicted"/>
<reference evidence="2" key="1">
    <citation type="submission" date="2020-07" db="EMBL/GenBank/DDBJ databases">
        <title>Multicomponent nature underlies the extraordinary mechanical properties of spider dragline silk.</title>
        <authorList>
            <person name="Kono N."/>
            <person name="Nakamura H."/>
            <person name="Mori M."/>
            <person name="Yoshida Y."/>
            <person name="Ohtoshi R."/>
            <person name="Malay A.D."/>
            <person name="Moran D.A.P."/>
            <person name="Tomita M."/>
            <person name="Numata K."/>
            <person name="Arakawa K."/>
        </authorList>
    </citation>
    <scope>NUCLEOTIDE SEQUENCE</scope>
</reference>
<name>A0A8X6LZ34_TRICU</name>
<protein>
    <submittedName>
        <fullName evidence="2">Uncharacterized protein</fullName>
    </submittedName>
</protein>
<evidence type="ECO:0000313" key="2">
    <source>
        <dbReference type="EMBL" id="GFR25977.1"/>
    </source>
</evidence>
<gene>
    <name evidence="2" type="ORF">TNCT_248311</name>
</gene>
<evidence type="ECO:0000256" key="1">
    <source>
        <dbReference type="SAM" id="MobiDB-lite"/>
    </source>
</evidence>